<keyword evidence="1" id="KW-0812">Transmembrane</keyword>
<organism evidence="2">
    <name type="scientific">Rhizophora mucronata</name>
    <name type="common">Asiatic mangrove</name>
    <dbReference type="NCBI Taxonomy" id="61149"/>
    <lineage>
        <taxon>Eukaryota</taxon>
        <taxon>Viridiplantae</taxon>
        <taxon>Streptophyta</taxon>
        <taxon>Embryophyta</taxon>
        <taxon>Tracheophyta</taxon>
        <taxon>Spermatophyta</taxon>
        <taxon>Magnoliopsida</taxon>
        <taxon>eudicotyledons</taxon>
        <taxon>Gunneridae</taxon>
        <taxon>Pentapetalae</taxon>
        <taxon>rosids</taxon>
        <taxon>fabids</taxon>
        <taxon>Malpighiales</taxon>
        <taxon>Rhizophoraceae</taxon>
        <taxon>Rhizophora</taxon>
    </lineage>
</organism>
<dbReference type="EMBL" id="GGEC01048221">
    <property type="protein sequence ID" value="MBX28705.1"/>
    <property type="molecule type" value="Transcribed_RNA"/>
</dbReference>
<keyword evidence="1" id="KW-0472">Membrane</keyword>
<keyword evidence="1" id="KW-1133">Transmembrane helix</keyword>
<reference evidence="2" key="1">
    <citation type="submission" date="2018-02" db="EMBL/GenBank/DDBJ databases">
        <title>Rhizophora mucronata_Transcriptome.</title>
        <authorList>
            <person name="Meera S.P."/>
            <person name="Sreeshan A."/>
            <person name="Augustine A."/>
        </authorList>
    </citation>
    <scope>NUCLEOTIDE SEQUENCE</scope>
    <source>
        <tissue evidence="2">Leaf</tissue>
    </source>
</reference>
<dbReference type="AlphaFoldDB" id="A0A2P2MEN4"/>
<accession>A0A2P2MEN4</accession>
<evidence type="ECO:0000313" key="2">
    <source>
        <dbReference type="EMBL" id="MBX28705.1"/>
    </source>
</evidence>
<name>A0A2P2MEN4_RHIMU</name>
<protein>
    <submittedName>
        <fullName evidence="2">Uncharacterized protein</fullName>
    </submittedName>
</protein>
<proteinExistence type="predicted"/>
<dbReference type="EMBL" id="GGEC01048222">
    <property type="protein sequence ID" value="MBX28706.1"/>
    <property type="molecule type" value="Transcribed_RNA"/>
</dbReference>
<evidence type="ECO:0000256" key="1">
    <source>
        <dbReference type="SAM" id="Phobius"/>
    </source>
</evidence>
<sequence length="52" mass="6461">MHNIVNSISFYVFESLCHQINRENPVKFLNFLFFHFFFLNLHIFIYIIFECL</sequence>
<feature type="transmembrane region" description="Helical" evidence="1">
    <location>
        <begin position="28"/>
        <end position="49"/>
    </location>
</feature>